<comment type="caution">
    <text evidence="2">The sequence shown here is derived from an EMBL/GenBank/DDBJ whole genome shotgun (WGS) entry which is preliminary data.</text>
</comment>
<dbReference type="EMBL" id="QGKY02001015">
    <property type="protein sequence ID" value="KAF2572430.1"/>
    <property type="molecule type" value="Genomic_DNA"/>
</dbReference>
<protein>
    <submittedName>
        <fullName evidence="2">Uncharacterized protein</fullName>
    </submittedName>
</protein>
<dbReference type="AlphaFoldDB" id="A0A8S9IQV5"/>
<evidence type="ECO:0000313" key="2">
    <source>
        <dbReference type="EMBL" id="KAF2572430.1"/>
    </source>
</evidence>
<name>A0A8S9IQV5_BRACR</name>
<sequence length="95" mass="10511">MKNGSWTELSKSVTSRTSWASWRTGEALGGVFGGWASWTSSGWLPVVSRIRCGSGLLRPSLTHVGNMPSSWSRFLTEGTRTDNRPSGWKMHHFAL</sequence>
<reference evidence="2" key="1">
    <citation type="submission" date="2019-12" db="EMBL/GenBank/DDBJ databases">
        <title>Genome sequencing and annotation of Brassica cretica.</title>
        <authorList>
            <person name="Studholme D.J."/>
            <person name="Sarris P.F."/>
        </authorList>
    </citation>
    <scope>NUCLEOTIDE SEQUENCE</scope>
    <source>
        <strain evidence="1">PFS-001/15</strain>
        <strain evidence="2">PFS-102/07</strain>
        <tissue evidence="2">Leaf</tissue>
    </source>
</reference>
<dbReference type="EMBL" id="QGKW02002228">
    <property type="protein sequence ID" value="KAF2535693.1"/>
    <property type="molecule type" value="Genomic_DNA"/>
</dbReference>
<organism evidence="2">
    <name type="scientific">Brassica cretica</name>
    <name type="common">Mustard</name>
    <dbReference type="NCBI Taxonomy" id="69181"/>
    <lineage>
        <taxon>Eukaryota</taxon>
        <taxon>Viridiplantae</taxon>
        <taxon>Streptophyta</taxon>
        <taxon>Embryophyta</taxon>
        <taxon>Tracheophyta</taxon>
        <taxon>Spermatophyta</taxon>
        <taxon>Magnoliopsida</taxon>
        <taxon>eudicotyledons</taxon>
        <taxon>Gunneridae</taxon>
        <taxon>Pentapetalae</taxon>
        <taxon>rosids</taxon>
        <taxon>malvids</taxon>
        <taxon>Brassicales</taxon>
        <taxon>Brassicaceae</taxon>
        <taxon>Brassiceae</taxon>
        <taxon>Brassica</taxon>
    </lineage>
</organism>
<evidence type="ECO:0000313" key="1">
    <source>
        <dbReference type="EMBL" id="KAF2535693.1"/>
    </source>
</evidence>
<gene>
    <name evidence="1" type="ORF">F2Q68_00021961</name>
    <name evidence="2" type="ORF">F2Q70_00005332</name>
</gene>
<accession>A0A8S9IQV5</accession>
<proteinExistence type="predicted"/>
<dbReference type="Proteomes" id="UP000712281">
    <property type="component" value="Unassembled WGS sequence"/>
</dbReference>